<gene>
    <name evidence="1" type="ORF">HPB50_019388</name>
</gene>
<protein>
    <submittedName>
        <fullName evidence="1">Uncharacterized protein</fullName>
    </submittedName>
</protein>
<evidence type="ECO:0000313" key="1">
    <source>
        <dbReference type="EMBL" id="KAH6926527.1"/>
    </source>
</evidence>
<sequence length="226" mass="26012">MANGDDRQAFNESLIDAIEREACLWDLRNKQYKKRSVCDAAWRRVKARWKNLRDTFRRTLKERNRATKSGAPAGDDLDEATQWIFFKRLLLLKDTIEGRPGIREADTRRLIQAFCLCKITYALPYLYLSPLERDQVDRLIRTAYKTALHLPNSTPTSKLLQLGVHNTIDELVQAHLISQYTRLSQSETGRQLLQRLQINLIGRTSSVQAPTLLRGAFHVEPVPGIV</sequence>
<accession>A0ACB7S059</accession>
<dbReference type="Proteomes" id="UP000821845">
    <property type="component" value="Chromosome 7"/>
</dbReference>
<dbReference type="EMBL" id="CM023487">
    <property type="protein sequence ID" value="KAH6926527.1"/>
    <property type="molecule type" value="Genomic_DNA"/>
</dbReference>
<comment type="caution">
    <text evidence="1">The sequence shown here is derived from an EMBL/GenBank/DDBJ whole genome shotgun (WGS) entry which is preliminary data.</text>
</comment>
<proteinExistence type="predicted"/>
<evidence type="ECO:0000313" key="2">
    <source>
        <dbReference type="Proteomes" id="UP000821845"/>
    </source>
</evidence>
<organism evidence="1 2">
    <name type="scientific">Hyalomma asiaticum</name>
    <name type="common">Tick</name>
    <dbReference type="NCBI Taxonomy" id="266040"/>
    <lineage>
        <taxon>Eukaryota</taxon>
        <taxon>Metazoa</taxon>
        <taxon>Ecdysozoa</taxon>
        <taxon>Arthropoda</taxon>
        <taxon>Chelicerata</taxon>
        <taxon>Arachnida</taxon>
        <taxon>Acari</taxon>
        <taxon>Parasitiformes</taxon>
        <taxon>Ixodida</taxon>
        <taxon>Ixodoidea</taxon>
        <taxon>Ixodidae</taxon>
        <taxon>Hyalomminae</taxon>
        <taxon>Hyalomma</taxon>
    </lineage>
</organism>
<keyword evidence="2" id="KW-1185">Reference proteome</keyword>
<reference evidence="1" key="1">
    <citation type="submission" date="2020-05" db="EMBL/GenBank/DDBJ databases">
        <title>Large-scale comparative analyses of tick genomes elucidate their genetic diversity and vector capacities.</title>
        <authorList>
            <person name="Jia N."/>
            <person name="Wang J."/>
            <person name="Shi W."/>
            <person name="Du L."/>
            <person name="Sun Y."/>
            <person name="Zhan W."/>
            <person name="Jiang J."/>
            <person name="Wang Q."/>
            <person name="Zhang B."/>
            <person name="Ji P."/>
            <person name="Sakyi L.B."/>
            <person name="Cui X."/>
            <person name="Yuan T."/>
            <person name="Jiang B."/>
            <person name="Yang W."/>
            <person name="Lam T.T.-Y."/>
            <person name="Chang Q."/>
            <person name="Ding S."/>
            <person name="Wang X."/>
            <person name="Zhu J."/>
            <person name="Ruan X."/>
            <person name="Zhao L."/>
            <person name="Wei J."/>
            <person name="Que T."/>
            <person name="Du C."/>
            <person name="Cheng J."/>
            <person name="Dai P."/>
            <person name="Han X."/>
            <person name="Huang E."/>
            <person name="Gao Y."/>
            <person name="Liu J."/>
            <person name="Shao H."/>
            <person name="Ye R."/>
            <person name="Li L."/>
            <person name="Wei W."/>
            <person name="Wang X."/>
            <person name="Wang C."/>
            <person name="Yang T."/>
            <person name="Huo Q."/>
            <person name="Li W."/>
            <person name="Guo W."/>
            <person name="Chen H."/>
            <person name="Zhou L."/>
            <person name="Ni X."/>
            <person name="Tian J."/>
            <person name="Zhou Y."/>
            <person name="Sheng Y."/>
            <person name="Liu T."/>
            <person name="Pan Y."/>
            <person name="Xia L."/>
            <person name="Li J."/>
            <person name="Zhao F."/>
            <person name="Cao W."/>
        </authorList>
    </citation>
    <scope>NUCLEOTIDE SEQUENCE</scope>
    <source>
        <strain evidence="1">Hyas-2018</strain>
    </source>
</reference>
<name>A0ACB7S059_HYAAI</name>